<gene>
    <name evidence="1" type="ORF">BLA13014_00408</name>
</gene>
<reference evidence="1 2" key="1">
    <citation type="submission" date="2019-09" db="EMBL/GenBank/DDBJ databases">
        <authorList>
            <person name="Depoorter E."/>
        </authorList>
    </citation>
    <scope>NUCLEOTIDE SEQUENCE [LARGE SCALE GENOMIC DNA]</scope>
    <source>
        <strain evidence="1">LMG 13014</strain>
    </source>
</reference>
<dbReference type="RefSeq" id="WP_175021025.1">
    <property type="nucleotide sequence ID" value="NZ_CABVQC010000002.1"/>
</dbReference>
<evidence type="ECO:0000313" key="2">
    <source>
        <dbReference type="Proteomes" id="UP000494261"/>
    </source>
</evidence>
<name>A0A6P2HC60_9BURK</name>
<proteinExistence type="predicted"/>
<dbReference type="AlphaFoldDB" id="A0A6P2HC60"/>
<organism evidence="1 2">
    <name type="scientific">Burkholderia aenigmatica</name>
    <dbReference type="NCBI Taxonomy" id="2015348"/>
    <lineage>
        <taxon>Bacteria</taxon>
        <taxon>Pseudomonadati</taxon>
        <taxon>Pseudomonadota</taxon>
        <taxon>Betaproteobacteria</taxon>
        <taxon>Burkholderiales</taxon>
        <taxon>Burkholderiaceae</taxon>
        <taxon>Burkholderia</taxon>
        <taxon>Burkholderia cepacia complex</taxon>
    </lineage>
</organism>
<sequence>MQMLFDESLTLPPFPCISGECVVDDFGNLVDPYPSDRWLLSTERWYFAMVAFGLLDAQLGNAEVL</sequence>
<dbReference type="Proteomes" id="UP000494261">
    <property type="component" value="Unassembled WGS sequence"/>
</dbReference>
<protein>
    <submittedName>
        <fullName evidence="1">Uncharacterized protein</fullName>
    </submittedName>
</protein>
<accession>A0A6P2HC60</accession>
<dbReference type="EMBL" id="CABVQC010000002">
    <property type="protein sequence ID" value="VWB14972.1"/>
    <property type="molecule type" value="Genomic_DNA"/>
</dbReference>
<evidence type="ECO:0000313" key="1">
    <source>
        <dbReference type="EMBL" id="VWB14972.1"/>
    </source>
</evidence>